<gene>
    <name evidence="1" type="ORF">CUN61_26155</name>
</gene>
<dbReference type="EMBL" id="CP024767">
    <property type="protein sequence ID" value="QAY87214.1"/>
    <property type="molecule type" value="Genomic_DNA"/>
</dbReference>
<evidence type="ECO:0000313" key="1">
    <source>
        <dbReference type="EMBL" id="QAY87214.1"/>
    </source>
</evidence>
<dbReference type="RefSeq" id="WP_208669176.1">
    <property type="nucleotide sequence ID" value="NZ_CP024767.1"/>
</dbReference>
<keyword evidence="2" id="KW-1185">Reference proteome</keyword>
<evidence type="ECO:0000313" key="2">
    <source>
        <dbReference type="Proteomes" id="UP000291121"/>
    </source>
</evidence>
<proteinExistence type="predicted"/>
<organism evidence="1 2">
    <name type="scientific">Pseudomonas arsenicoxydans</name>
    <dbReference type="NCBI Taxonomy" id="702115"/>
    <lineage>
        <taxon>Bacteria</taxon>
        <taxon>Pseudomonadati</taxon>
        <taxon>Pseudomonadota</taxon>
        <taxon>Gammaproteobacteria</taxon>
        <taxon>Pseudomonadales</taxon>
        <taxon>Pseudomonadaceae</taxon>
        <taxon>Pseudomonas</taxon>
    </lineage>
</organism>
<dbReference type="AlphaFoldDB" id="A0A4V0YKI0"/>
<protein>
    <submittedName>
        <fullName evidence="1">Uncharacterized protein</fullName>
    </submittedName>
</protein>
<reference evidence="1 2" key="1">
    <citation type="submission" date="2017-11" db="EMBL/GenBank/DDBJ databases">
        <title>Genome sequence of Pseudomonas arsenicoxydans ACM1.</title>
        <authorList>
            <person name="Nascimento F.X."/>
        </authorList>
    </citation>
    <scope>NUCLEOTIDE SEQUENCE [LARGE SCALE GENOMIC DNA]</scope>
    <source>
        <strain evidence="1 2">ACM1</strain>
    </source>
</reference>
<sequence length="155" mass="17081">MPSKEPIPEPDNNSVFSSVTVCFVPRAFAANTLANLGLVGTLCKYGDKEYRRIMNLKCDLYYPAGTFVALDQNGNIDSIHTGSDIGQLDLAFNDYLNFLMDVRRIYEGPGTYNKKLEAVEAMTTGTGRQGHSHGYFIAKHGGAGPLLDKCVQRKR</sequence>
<accession>A0A4V0YKI0</accession>
<name>A0A4V0YKI0_9PSED</name>
<dbReference type="Proteomes" id="UP000291121">
    <property type="component" value="Chromosome"/>
</dbReference>